<dbReference type="InterPro" id="IPR036514">
    <property type="entry name" value="SGNH_hydro_sf"/>
</dbReference>
<dbReference type="AlphaFoldDB" id="A0A4V3B2Q9"/>
<feature type="domain" description="SGNH hydrolase-type esterase" evidence="1">
    <location>
        <begin position="96"/>
        <end position="268"/>
    </location>
</feature>
<organism evidence="2 3">
    <name type="scientific">Arthrobacter nitrophenolicus</name>
    <dbReference type="NCBI Taxonomy" id="683150"/>
    <lineage>
        <taxon>Bacteria</taxon>
        <taxon>Bacillati</taxon>
        <taxon>Actinomycetota</taxon>
        <taxon>Actinomycetes</taxon>
        <taxon>Micrococcales</taxon>
        <taxon>Micrococcaceae</taxon>
        <taxon>Arthrobacter</taxon>
    </lineage>
</organism>
<evidence type="ECO:0000313" key="3">
    <source>
        <dbReference type="Proteomes" id="UP000294621"/>
    </source>
</evidence>
<dbReference type="SUPFAM" id="SSF52266">
    <property type="entry name" value="SGNH hydrolase"/>
    <property type="match status" value="1"/>
</dbReference>
<evidence type="ECO:0000259" key="1">
    <source>
        <dbReference type="Pfam" id="PF13472"/>
    </source>
</evidence>
<dbReference type="EMBL" id="SMZQ01000001">
    <property type="protein sequence ID" value="TDL41778.1"/>
    <property type="molecule type" value="Genomic_DNA"/>
</dbReference>
<dbReference type="CDD" id="cd00229">
    <property type="entry name" value="SGNH_hydrolase"/>
    <property type="match status" value="1"/>
</dbReference>
<dbReference type="OrthoDB" id="8215557at2"/>
<dbReference type="RefSeq" id="WP_133346457.1">
    <property type="nucleotide sequence ID" value="NZ_SMZQ01000001.1"/>
</dbReference>
<dbReference type="InterPro" id="IPR013830">
    <property type="entry name" value="SGNH_hydro"/>
</dbReference>
<dbReference type="Pfam" id="PF13472">
    <property type="entry name" value="Lipase_GDSL_2"/>
    <property type="match status" value="1"/>
</dbReference>
<comment type="caution">
    <text evidence="2">The sequence shown here is derived from an EMBL/GenBank/DDBJ whole genome shotgun (WGS) entry which is preliminary data.</text>
</comment>
<dbReference type="Gene3D" id="3.40.50.1110">
    <property type="entry name" value="SGNH hydrolase"/>
    <property type="match status" value="1"/>
</dbReference>
<dbReference type="Proteomes" id="UP000294621">
    <property type="component" value="Unassembled WGS sequence"/>
</dbReference>
<keyword evidence="2" id="KW-0378">Hydrolase</keyword>
<reference evidence="2 3" key="1">
    <citation type="submission" date="2019-03" db="EMBL/GenBank/DDBJ databases">
        <title>Genome Sequencing and Assembly of Various Microbes Isolated from Partially Reclaimed Soil and Acid Mine Drainage (AMD) Site.</title>
        <authorList>
            <person name="Steinbock B."/>
            <person name="Bechtold R."/>
            <person name="Sevigny J.L."/>
            <person name="Thomas D."/>
            <person name="Cuthill L.R."/>
            <person name="Aveiro Johannsen E.J."/>
            <person name="Thomas K."/>
            <person name="Ghosh A."/>
        </authorList>
    </citation>
    <scope>NUCLEOTIDE SEQUENCE [LARGE SCALE GENOMIC DNA]</scope>
    <source>
        <strain evidence="2 3">S-A1</strain>
    </source>
</reference>
<sequence>MRNGGRMQDWMKYAALAVLAVLAFGVAALALMNPDGLGGAAEPLPASVQVATPAATASPSAPAVPTATATATPASTATATAPPAGIELPAEPVVLILGDSYTAGDGADSPDQGWAYLVANALGYPTNIDGVGGTGFAWGGGAQDELGGEYELRLQQIAATPSFVPNVLILQGGQNDAQLANAEEVKAATTQTILAARRFWPGVQVVVLGPSAPQPLGEELRATNTAVRAGAEAAGAPFVDAIEAGWFTAANSPGFDFDGAHPNSAGHAHIAEKFLESWAALTQ</sequence>
<proteinExistence type="predicted"/>
<dbReference type="GO" id="GO:0016787">
    <property type="term" value="F:hydrolase activity"/>
    <property type="evidence" value="ECO:0007669"/>
    <property type="project" value="UniProtKB-KW"/>
</dbReference>
<protein>
    <submittedName>
        <fullName evidence="2">SGNH/GDSL hydrolase family protein</fullName>
    </submittedName>
</protein>
<dbReference type="InterPro" id="IPR051532">
    <property type="entry name" value="Ester_Hydrolysis_Enzymes"/>
</dbReference>
<dbReference type="PANTHER" id="PTHR30383">
    <property type="entry name" value="THIOESTERASE 1/PROTEASE 1/LYSOPHOSPHOLIPASE L1"/>
    <property type="match status" value="1"/>
</dbReference>
<accession>A0A4V3B2Q9</accession>
<dbReference type="STRING" id="683150.G205_01718"/>
<gene>
    <name evidence="2" type="ORF">E2R57_00250</name>
</gene>
<name>A0A4V3B2Q9_9MICC</name>
<evidence type="ECO:0000313" key="2">
    <source>
        <dbReference type="EMBL" id="TDL41778.1"/>
    </source>
</evidence>